<evidence type="ECO:0000256" key="1">
    <source>
        <dbReference type="ARBA" id="ARBA00004123"/>
    </source>
</evidence>
<reference evidence="14" key="2">
    <citation type="submission" date="2020-10" db="UniProtKB">
        <authorList>
            <consortium name="WormBaseParasite"/>
        </authorList>
    </citation>
    <scope>IDENTIFICATION</scope>
</reference>
<keyword evidence="6" id="KW-0805">Transcription regulation</keyword>
<evidence type="ECO:0000313" key="14">
    <source>
        <dbReference type="WBParaSite" id="Pan_g7912.t2"/>
    </source>
</evidence>
<dbReference type="SUPFAM" id="SSF48508">
    <property type="entry name" value="Nuclear receptor ligand-binding domain"/>
    <property type="match status" value="1"/>
</dbReference>
<keyword evidence="4" id="KW-0863">Zinc-finger</keyword>
<keyword evidence="3" id="KW-0479">Metal-binding</keyword>
<feature type="domain" description="Nuclear receptor" evidence="11">
    <location>
        <begin position="8"/>
        <end position="83"/>
    </location>
</feature>
<evidence type="ECO:0000259" key="11">
    <source>
        <dbReference type="PROSITE" id="PS51030"/>
    </source>
</evidence>
<dbReference type="Gene3D" id="1.10.565.10">
    <property type="entry name" value="Retinoid X Receptor"/>
    <property type="match status" value="1"/>
</dbReference>
<comment type="similarity">
    <text evidence="2">Belongs to the nuclear hormone receptor family.</text>
</comment>
<evidence type="ECO:0000256" key="5">
    <source>
        <dbReference type="ARBA" id="ARBA00022833"/>
    </source>
</evidence>
<dbReference type="InterPro" id="IPR000536">
    <property type="entry name" value="Nucl_hrmn_rcpt_lig-bd"/>
</dbReference>
<dbReference type="WBParaSite" id="Pan_g7912.t2">
    <property type="protein sequence ID" value="Pan_g7912.t2"/>
    <property type="gene ID" value="Pan_g7912"/>
</dbReference>
<dbReference type="CDD" id="cd07164">
    <property type="entry name" value="NR_DBD_PNR_like_1"/>
    <property type="match status" value="1"/>
</dbReference>
<evidence type="ECO:0000259" key="12">
    <source>
        <dbReference type="PROSITE" id="PS51843"/>
    </source>
</evidence>
<dbReference type="PANTHER" id="PTHR24083">
    <property type="entry name" value="NUCLEAR HORMONE RECEPTOR"/>
    <property type="match status" value="1"/>
</dbReference>
<dbReference type="FunFam" id="3.30.50.10:FF:000006">
    <property type="entry name" value="Nuclear receptor subfamily 5 group A member"/>
    <property type="match status" value="1"/>
</dbReference>
<keyword evidence="5" id="KW-0862">Zinc</keyword>
<organism evidence="13 14">
    <name type="scientific">Panagrellus redivivus</name>
    <name type="common">Microworm</name>
    <dbReference type="NCBI Taxonomy" id="6233"/>
    <lineage>
        <taxon>Eukaryota</taxon>
        <taxon>Metazoa</taxon>
        <taxon>Ecdysozoa</taxon>
        <taxon>Nematoda</taxon>
        <taxon>Chromadorea</taxon>
        <taxon>Rhabditida</taxon>
        <taxon>Tylenchina</taxon>
        <taxon>Panagrolaimomorpha</taxon>
        <taxon>Panagrolaimoidea</taxon>
        <taxon>Panagrolaimidae</taxon>
        <taxon>Panagrellus</taxon>
    </lineage>
</organism>
<evidence type="ECO:0000256" key="4">
    <source>
        <dbReference type="ARBA" id="ARBA00022771"/>
    </source>
</evidence>
<feature type="domain" description="NR LBD" evidence="12">
    <location>
        <begin position="129"/>
        <end position="338"/>
    </location>
</feature>
<reference evidence="13" key="1">
    <citation type="journal article" date="2013" name="Genetics">
        <title>The draft genome and transcriptome of Panagrellus redivivus are shaped by the harsh demands of a free-living lifestyle.</title>
        <authorList>
            <person name="Srinivasan J."/>
            <person name="Dillman A.R."/>
            <person name="Macchietto M.G."/>
            <person name="Heikkinen L."/>
            <person name="Lakso M."/>
            <person name="Fracchia K.M."/>
            <person name="Antoshechkin I."/>
            <person name="Mortazavi A."/>
            <person name="Wong G."/>
            <person name="Sternberg P.W."/>
        </authorList>
    </citation>
    <scope>NUCLEOTIDE SEQUENCE [LARGE SCALE GENOMIC DNA]</scope>
    <source>
        <strain evidence="13">MT8872</strain>
    </source>
</reference>
<keyword evidence="7" id="KW-0238">DNA-binding</keyword>
<dbReference type="GO" id="GO:0043565">
    <property type="term" value="F:sequence-specific DNA binding"/>
    <property type="evidence" value="ECO:0007669"/>
    <property type="project" value="InterPro"/>
</dbReference>
<evidence type="ECO:0000313" key="13">
    <source>
        <dbReference type="Proteomes" id="UP000492821"/>
    </source>
</evidence>
<keyword evidence="10" id="KW-0539">Nucleus</keyword>
<dbReference type="Pfam" id="PF00105">
    <property type="entry name" value="zf-C4"/>
    <property type="match status" value="1"/>
</dbReference>
<name>A0A7E4W763_PANRE</name>
<dbReference type="SUPFAM" id="SSF57716">
    <property type="entry name" value="Glucocorticoid receptor-like (DNA-binding domain)"/>
    <property type="match status" value="1"/>
</dbReference>
<evidence type="ECO:0000256" key="3">
    <source>
        <dbReference type="ARBA" id="ARBA00022723"/>
    </source>
</evidence>
<keyword evidence="9" id="KW-0675">Receptor</keyword>
<dbReference type="PROSITE" id="PS00031">
    <property type="entry name" value="NUCLEAR_REC_DBD_1"/>
    <property type="match status" value="1"/>
</dbReference>
<evidence type="ECO:0000256" key="8">
    <source>
        <dbReference type="ARBA" id="ARBA00023163"/>
    </source>
</evidence>
<evidence type="ECO:0000256" key="10">
    <source>
        <dbReference type="ARBA" id="ARBA00023242"/>
    </source>
</evidence>
<dbReference type="GO" id="GO:0008270">
    <property type="term" value="F:zinc ion binding"/>
    <property type="evidence" value="ECO:0007669"/>
    <property type="project" value="UniProtKB-KW"/>
</dbReference>
<dbReference type="GO" id="GO:0005634">
    <property type="term" value="C:nucleus"/>
    <property type="evidence" value="ECO:0007669"/>
    <property type="project" value="UniProtKB-SubCell"/>
</dbReference>
<evidence type="ECO:0000256" key="6">
    <source>
        <dbReference type="ARBA" id="ARBA00023015"/>
    </source>
</evidence>
<proteinExistence type="inferred from homology"/>
<dbReference type="GO" id="GO:0006357">
    <property type="term" value="P:regulation of transcription by RNA polymerase II"/>
    <property type="evidence" value="ECO:0007669"/>
    <property type="project" value="UniProtKB-ARBA"/>
</dbReference>
<accession>A0A7E4W763</accession>
<protein>
    <submittedName>
        <fullName evidence="14">NR LBD domain-containing protein</fullName>
    </submittedName>
</protein>
<dbReference type="PROSITE" id="PS51843">
    <property type="entry name" value="NR_LBD"/>
    <property type="match status" value="1"/>
</dbReference>
<dbReference type="PROSITE" id="PS51030">
    <property type="entry name" value="NUCLEAR_REC_DBD_2"/>
    <property type="match status" value="1"/>
</dbReference>
<evidence type="ECO:0000256" key="7">
    <source>
        <dbReference type="ARBA" id="ARBA00023125"/>
    </source>
</evidence>
<dbReference type="Gene3D" id="3.30.50.10">
    <property type="entry name" value="Erythroid Transcription Factor GATA-1, subunit A"/>
    <property type="match status" value="1"/>
</dbReference>
<dbReference type="PRINTS" id="PR00047">
    <property type="entry name" value="STROIDFINGER"/>
</dbReference>
<dbReference type="InterPro" id="IPR050274">
    <property type="entry name" value="Nuclear_hormone_rcpt_NR2"/>
</dbReference>
<dbReference type="SMART" id="SM00399">
    <property type="entry name" value="ZnF_C4"/>
    <property type="match status" value="1"/>
</dbReference>
<evidence type="ECO:0000256" key="9">
    <source>
        <dbReference type="ARBA" id="ARBA00023170"/>
    </source>
</evidence>
<dbReference type="InterPro" id="IPR013088">
    <property type="entry name" value="Znf_NHR/GATA"/>
</dbReference>
<keyword evidence="13" id="KW-1185">Reference proteome</keyword>
<dbReference type="GO" id="GO:0003700">
    <property type="term" value="F:DNA-binding transcription factor activity"/>
    <property type="evidence" value="ECO:0007669"/>
    <property type="project" value="InterPro"/>
</dbReference>
<comment type="subcellular location">
    <subcellularLocation>
        <location evidence="1">Nucleus</location>
    </subcellularLocation>
</comment>
<dbReference type="AlphaFoldDB" id="A0A7E4W763"/>
<sequence length="338" mass="37994">MSSMIRPEMICKVCGDRASGRHYGVQSCDGCRGFFKRSIRRNLKYECKESGNCVVDVSRRNQCQHCRFQKCLIVQMNRNAVQNERSVYSKPSGKQLGDSQVPYSMVVPPISIASVTSPPPLLTPIGLLTAMSLVQPVPETKKITNFSIRQLTESNSTPSSEVDWTPFLTSILQWTNKFPPLRQQNNNDQDKLLAEGWHKLFIFYYSTQFNAVVHDFSKAAYDAGVPHAENTLQIIETIRSLKLNPIEQWAFSCVLLFDPETESLRSPSTVKSVQEQSCLALTECMLAASALLGQEEAKSRFVKAFLVIIPLRSVAQEMVQQIFLPHVNITEVLNGVKT</sequence>
<evidence type="ECO:0000256" key="2">
    <source>
        <dbReference type="ARBA" id="ARBA00005993"/>
    </source>
</evidence>
<dbReference type="Proteomes" id="UP000492821">
    <property type="component" value="Unassembled WGS sequence"/>
</dbReference>
<dbReference type="InterPro" id="IPR035500">
    <property type="entry name" value="NHR-like_dom_sf"/>
</dbReference>
<dbReference type="InterPro" id="IPR001628">
    <property type="entry name" value="Znf_hrmn_rcpt"/>
</dbReference>
<keyword evidence="8" id="KW-0804">Transcription</keyword>